<keyword evidence="8" id="KW-0067">ATP-binding</keyword>
<evidence type="ECO:0000313" key="20">
    <source>
        <dbReference type="Proteomes" id="UP000234271"/>
    </source>
</evidence>
<dbReference type="CDD" id="cd07302">
    <property type="entry name" value="CHD"/>
    <property type="match status" value="1"/>
</dbReference>
<evidence type="ECO:0000313" key="19">
    <source>
        <dbReference type="EMBL" id="AUI69354.2"/>
    </source>
</evidence>
<evidence type="ECO:0000256" key="6">
    <source>
        <dbReference type="ARBA" id="ARBA00022723"/>
    </source>
</evidence>
<comment type="subcellular location">
    <subcellularLocation>
        <location evidence="2">Membrane</location>
    </subcellularLocation>
</comment>
<dbReference type="AlphaFoldDB" id="A0A2N9YFT2"/>
<evidence type="ECO:0000256" key="7">
    <source>
        <dbReference type="ARBA" id="ARBA00022741"/>
    </source>
</evidence>
<dbReference type="EMBL" id="CP018889">
    <property type="protein sequence ID" value="AUI69354.2"/>
    <property type="molecule type" value="Genomic_DNA"/>
</dbReference>
<dbReference type="InterPro" id="IPR018297">
    <property type="entry name" value="A/G_cyclase_CS"/>
</dbReference>
<dbReference type="OrthoDB" id="5297065at2"/>
<dbReference type="GO" id="GO:0005524">
    <property type="term" value="F:ATP binding"/>
    <property type="evidence" value="ECO:0007669"/>
    <property type="project" value="UniProtKB-KW"/>
</dbReference>
<evidence type="ECO:0000256" key="15">
    <source>
        <dbReference type="ARBA" id="ARBA00032637"/>
    </source>
</evidence>
<dbReference type="GO" id="GO:0006171">
    <property type="term" value="P:cAMP biosynthetic process"/>
    <property type="evidence" value="ECO:0007669"/>
    <property type="project" value="UniProtKB-KW"/>
</dbReference>
<evidence type="ECO:0000256" key="11">
    <source>
        <dbReference type="ARBA" id="ARBA00022998"/>
    </source>
</evidence>
<evidence type="ECO:0000256" key="14">
    <source>
        <dbReference type="ARBA" id="ARBA00032597"/>
    </source>
</evidence>
<dbReference type="EC" id="4.6.1.1" evidence="3"/>
<evidence type="ECO:0000256" key="9">
    <source>
        <dbReference type="ARBA" id="ARBA00022842"/>
    </source>
</evidence>
<evidence type="ECO:0000256" key="3">
    <source>
        <dbReference type="ARBA" id="ARBA00012201"/>
    </source>
</evidence>
<protein>
    <recommendedName>
        <fullName evidence="4">Adenylate cyclase</fullName>
        <ecNumber evidence="3">4.6.1.1</ecNumber>
    </recommendedName>
    <alternativeName>
        <fullName evidence="14">ATP pyrophosphate-lyase</fullName>
    </alternativeName>
    <alternativeName>
        <fullName evidence="15">Adenylyl cyclase</fullName>
    </alternativeName>
</protein>
<dbReference type="Pfam" id="PF00211">
    <property type="entry name" value="Guanylate_cyc"/>
    <property type="match status" value="1"/>
</dbReference>
<evidence type="ECO:0000256" key="4">
    <source>
        <dbReference type="ARBA" id="ARBA00021420"/>
    </source>
</evidence>
<evidence type="ECO:0000256" key="13">
    <source>
        <dbReference type="ARBA" id="ARBA00023239"/>
    </source>
</evidence>
<dbReference type="InterPro" id="IPR050401">
    <property type="entry name" value="Cyclic_nucleotide_synthase"/>
</dbReference>
<evidence type="ECO:0000256" key="16">
    <source>
        <dbReference type="ARBA" id="ARBA00064436"/>
    </source>
</evidence>
<dbReference type="GO" id="GO:0035556">
    <property type="term" value="P:intracellular signal transduction"/>
    <property type="evidence" value="ECO:0007669"/>
    <property type="project" value="InterPro"/>
</dbReference>
<evidence type="ECO:0000256" key="2">
    <source>
        <dbReference type="ARBA" id="ARBA00004370"/>
    </source>
</evidence>
<keyword evidence="10" id="KW-1133">Transmembrane helix</keyword>
<dbReference type="SMART" id="SM00044">
    <property type="entry name" value="CYCc"/>
    <property type="match status" value="1"/>
</dbReference>
<reference evidence="20" key="1">
    <citation type="submission" date="2016-12" db="EMBL/GenBank/DDBJ databases">
        <title>Complete Genome Sequence of Beggiatoa leptomitiformis D-401.</title>
        <authorList>
            <person name="Fomenkov A."/>
            <person name="Vincze T."/>
            <person name="Grabovich M."/>
            <person name="Anton B.P."/>
            <person name="Dubinina G."/>
            <person name="Orlova M."/>
            <person name="Belousova E."/>
            <person name="Roberts R.J."/>
        </authorList>
    </citation>
    <scope>NUCLEOTIDE SEQUENCE [LARGE SCALE GENOMIC DNA]</scope>
    <source>
        <strain evidence="20">D-401</strain>
    </source>
</reference>
<gene>
    <name evidence="19" type="ORF">BLE401_12085</name>
</gene>
<sequence length="259" mass="29295">MFLRFVRILRLFRLLAIVQQREIEHLQNIQLSEKNHELVAAYRALAAEKAKSERLLLNILPHLVAQRLKEGTNIIADSYPNATVLFADLVGFTKLSASISPEGLVGLLDNIFCRFDRLVEKYDLEKIKTIGDAYMVVGGIPHALPHHSVNMAEMALEMLHEIHLFNQETGRSLQLRIGFHSGAVVAGVIGQKKFIYDLWGDTVNTASRMESHSLPDKIHVSDAIYQELHTQFTFESRGTLDIKGKGEMQTYFLLGRQTT</sequence>
<comment type="catalytic activity">
    <reaction evidence="1">
        <text>ATP = 3',5'-cyclic AMP + diphosphate</text>
        <dbReference type="Rhea" id="RHEA:15389"/>
        <dbReference type="ChEBI" id="CHEBI:30616"/>
        <dbReference type="ChEBI" id="CHEBI:33019"/>
        <dbReference type="ChEBI" id="CHEBI:58165"/>
        <dbReference type="EC" id="4.6.1.1"/>
    </reaction>
</comment>
<keyword evidence="6" id="KW-0479">Metal-binding</keyword>
<keyword evidence="7" id="KW-0547">Nucleotide-binding</keyword>
<evidence type="ECO:0000256" key="1">
    <source>
        <dbReference type="ARBA" id="ARBA00001593"/>
    </source>
</evidence>
<dbReference type="GO" id="GO:0046872">
    <property type="term" value="F:metal ion binding"/>
    <property type="evidence" value="ECO:0007669"/>
    <property type="project" value="UniProtKB-KW"/>
</dbReference>
<organism evidence="19 20">
    <name type="scientific">Beggiatoa leptomitoformis</name>
    <dbReference type="NCBI Taxonomy" id="288004"/>
    <lineage>
        <taxon>Bacteria</taxon>
        <taxon>Pseudomonadati</taxon>
        <taxon>Pseudomonadota</taxon>
        <taxon>Gammaproteobacteria</taxon>
        <taxon>Thiotrichales</taxon>
        <taxon>Thiotrichaceae</taxon>
        <taxon>Beggiatoa</taxon>
    </lineage>
</organism>
<dbReference type="PROSITE" id="PS00452">
    <property type="entry name" value="GUANYLATE_CYCLASE_1"/>
    <property type="match status" value="1"/>
</dbReference>
<comment type="similarity">
    <text evidence="17">Belongs to the adenylyl cyclase class-4/guanylyl cyclase family.</text>
</comment>
<keyword evidence="9" id="KW-0460">Magnesium</keyword>
<name>A0A2N9YFT2_9GAMM</name>
<evidence type="ECO:0000256" key="17">
    <source>
        <dbReference type="RuleBase" id="RU000405"/>
    </source>
</evidence>
<dbReference type="Gene3D" id="3.30.70.1230">
    <property type="entry name" value="Nucleotide cyclase"/>
    <property type="match status" value="1"/>
</dbReference>
<keyword evidence="13 17" id="KW-0456">Lyase</keyword>
<dbReference type="GO" id="GO:0004016">
    <property type="term" value="F:adenylate cyclase activity"/>
    <property type="evidence" value="ECO:0007669"/>
    <property type="project" value="UniProtKB-EC"/>
</dbReference>
<dbReference type="InterPro" id="IPR001054">
    <property type="entry name" value="A/G_cyclase"/>
</dbReference>
<keyword evidence="5" id="KW-0812">Transmembrane</keyword>
<evidence type="ECO:0000256" key="5">
    <source>
        <dbReference type="ARBA" id="ARBA00022692"/>
    </source>
</evidence>
<evidence type="ECO:0000259" key="18">
    <source>
        <dbReference type="PROSITE" id="PS50125"/>
    </source>
</evidence>
<proteinExistence type="inferred from homology"/>
<dbReference type="InterPro" id="IPR029787">
    <property type="entry name" value="Nucleotide_cyclase"/>
</dbReference>
<dbReference type="Proteomes" id="UP000234271">
    <property type="component" value="Chromosome"/>
</dbReference>
<evidence type="ECO:0000256" key="10">
    <source>
        <dbReference type="ARBA" id="ARBA00022989"/>
    </source>
</evidence>
<dbReference type="SUPFAM" id="SSF55073">
    <property type="entry name" value="Nucleotide cyclase"/>
    <property type="match status" value="1"/>
</dbReference>
<dbReference type="PANTHER" id="PTHR11920:SF335">
    <property type="entry name" value="GUANYLATE CYCLASE"/>
    <property type="match status" value="1"/>
</dbReference>
<evidence type="ECO:0000256" key="12">
    <source>
        <dbReference type="ARBA" id="ARBA00023136"/>
    </source>
</evidence>
<keyword evidence="11" id="KW-0115">cAMP biosynthesis</keyword>
<evidence type="ECO:0000256" key="8">
    <source>
        <dbReference type="ARBA" id="ARBA00022840"/>
    </source>
</evidence>
<comment type="subunit">
    <text evidence="16">Homodimer. Can also exist as monomer.</text>
</comment>
<keyword evidence="20" id="KW-1185">Reference proteome</keyword>
<dbReference type="PANTHER" id="PTHR11920">
    <property type="entry name" value="GUANYLYL CYCLASE"/>
    <property type="match status" value="1"/>
</dbReference>
<dbReference type="Gene3D" id="6.10.250.780">
    <property type="match status" value="1"/>
</dbReference>
<dbReference type="PROSITE" id="PS50125">
    <property type="entry name" value="GUANYLATE_CYCLASE_2"/>
    <property type="match status" value="1"/>
</dbReference>
<dbReference type="GO" id="GO:0005886">
    <property type="term" value="C:plasma membrane"/>
    <property type="evidence" value="ECO:0007669"/>
    <property type="project" value="UniProtKB-ARBA"/>
</dbReference>
<keyword evidence="12" id="KW-0472">Membrane</keyword>
<accession>A0A2N9YFT2</accession>
<feature type="domain" description="Guanylate cyclase" evidence="18">
    <location>
        <begin position="83"/>
        <end position="210"/>
    </location>
</feature>
<dbReference type="FunFam" id="3.30.70.1230:FF:000033">
    <property type="entry name" value="Adenylate cyclase"/>
    <property type="match status" value="1"/>
</dbReference>